<dbReference type="SUPFAM" id="SSF48019">
    <property type="entry name" value="post-AAA+ oligomerization domain-like"/>
    <property type="match status" value="1"/>
</dbReference>
<dbReference type="Proteomes" id="UP000280881">
    <property type="component" value="Unassembled WGS sequence"/>
</dbReference>
<accession>A0A420W5Q2</accession>
<keyword evidence="4" id="KW-0235">DNA replication</keyword>
<dbReference type="InterPro" id="IPR048466">
    <property type="entry name" value="DNA_pol3_delta-like_C"/>
</dbReference>
<evidence type="ECO:0000259" key="8">
    <source>
        <dbReference type="Pfam" id="PF21694"/>
    </source>
</evidence>
<dbReference type="GO" id="GO:0003677">
    <property type="term" value="F:DNA binding"/>
    <property type="evidence" value="ECO:0007669"/>
    <property type="project" value="InterPro"/>
</dbReference>
<keyword evidence="2" id="KW-0808">Transferase</keyword>
<evidence type="ECO:0000256" key="2">
    <source>
        <dbReference type="ARBA" id="ARBA00022679"/>
    </source>
</evidence>
<proteinExistence type="inferred from homology"/>
<keyword evidence="5" id="KW-0239">DNA-directed DNA polymerase</keyword>
<evidence type="ECO:0000256" key="1">
    <source>
        <dbReference type="ARBA" id="ARBA00012417"/>
    </source>
</evidence>
<evidence type="ECO:0000256" key="7">
    <source>
        <dbReference type="ARBA" id="ARBA00049244"/>
    </source>
</evidence>
<evidence type="ECO:0000256" key="4">
    <source>
        <dbReference type="ARBA" id="ARBA00022705"/>
    </source>
</evidence>
<dbReference type="PANTHER" id="PTHR34388">
    <property type="entry name" value="DNA POLYMERASE III SUBUNIT DELTA"/>
    <property type="match status" value="1"/>
</dbReference>
<keyword evidence="10" id="KW-1185">Reference proteome</keyword>
<dbReference type="InterPro" id="IPR008921">
    <property type="entry name" value="DNA_pol3_clamp-load_cplx_C"/>
</dbReference>
<name>A0A420W5Q2_9BACT</name>
<dbReference type="GO" id="GO:0003887">
    <property type="term" value="F:DNA-directed DNA polymerase activity"/>
    <property type="evidence" value="ECO:0007669"/>
    <property type="project" value="UniProtKB-KW"/>
</dbReference>
<dbReference type="GO" id="GO:0006261">
    <property type="term" value="P:DNA-templated DNA replication"/>
    <property type="evidence" value="ECO:0007669"/>
    <property type="project" value="TreeGrafter"/>
</dbReference>
<protein>
    <recommendedName>
        <fullName evidence="1">DNA-directed DNA polymerase</fullName>
        <ecNumber evidence="1">2.7.7.7</ecNumber>
    </recommendedName>
</protein>
<dbReference type="EC" id="2.7.7.7" evidence="1"/>
<dbReference type="InterPro" id="IPR027417">
    <property type="entry name" value="P-loop_NTPase"/>
</dbReference>
<dbReference type="OrthoDB" id="11888at2"/>
<dbReference type="Gene3D" id="1.20.272.10">
    <property type="match status" value="1"/>
</dbReference>
<dbReference type="Pfam" id="PF21694">
    <property type="entry name" value="DNA_pol3_delta_C"/>
    <property type="match status" value="1"/>
</dbReference>
<keyword evidence="3" id="KW-0548">Nucleotidyltransferase</keyword>
<comment type="caution">
    <text evidence="9">The sequence shown here is derived from an EMBL/GenBank/DDBJ whole genome shotgun (WGS) entry which is preliminary data.</text>
</comment>
<dbReference type="RefSeq" id="WP_121171645.1">
    <property type="nucleotide sequence ID" value="NZ_RBIE01000004.1"/>
</dbReference>
<feature type="domain" description="DNA polymerase III delta subunit-like C-terminal" evidence="8">
    <location>
        <begin position="203"/>
        <end position="294"/>
    </location>
</feature>
<evidence type="ECO:0000256" key="3">
    <source>
        <dbReference type="ARBA" id="ARBA00022695"/>
    </source>
</evidence>
<evidence type="ECO:0000313" key="9">
    <source>
        <dbReference type="EMBL" id="RKQ60428.1"/>
    </source>
</evidence>
<dbReference type="Gene3D" id="1.10.8.60">
    <property type="match status" value="1"/>
</dbReference>
<dbReference type="GO" id="GO:0009360">
    <property type="term" value="C:DNA polymerase III complex"/>
    <property type="evidence" value="ECO:0007669"/>
    <property type="project" value="TreeGrafter"/>
</dbReference>
<evidence type="ECO:0000313" key="10">
    <source>
        <dbReference type="Proteomes" id="UP000280881"/>
    </source>
</evidence>
<dbReference type="PANTHER" id="PTHR34388:SF1">
    <property type="entry name" value="DNA POLYMERASE III SUBUNIT DELTA"/>
    <property type="match status" value="1"/>
</dbReference>
<gene>
    <name evidence="9" type="ORF">C7457_1505</name>
</gene>
<dbReference type="AlphaFoldDB" id="A0A420W5Q2"/>
<sequence length="319" mass="36334">MKIKVQEALKREIKPGRVFIYGSEEYLTRQFLKRVLNGVKHQLFYPDSLEEFMEFTGSTLFDGEVVPVLLHAEELPSKLRKKSQKEAFIKKLKSLNSFIVAAFGKLDWKSLKSEIFKGILELSNLVVESEPYSEKQIYGLIAKKFKSAGKEITPELIKYIVKLVGTDLTELKHETDKLLLYPGKLTKEAVESLLFSSGRVDPFEVVFSLVEGRSREFIKNVNHLLTEGSEPLQIVGLLQSQVRNMIEVACGRSVRLPKEVIGTYKKSAKKVGLLELLKILKELHEAEFSIKIGLKGGREALTELAFKREESRINFSQNR</sequence>
<dbReference type="EMBL" id="RBIE01000004">
    <property type="protein sequence ID" value="RKQ60428.1"/>
    <property type="molecule type" value="Genomic_DNA"/>
</dbReference>
<dbReference type="NCBIfam" id="TIGR01128">
    <property type="entry name" value="holA"/>
    <property type="match status" value="1"/>
</dbReference>
<dbReference type="SUPFAM" id="SSF52540">
    <property type="entry name" value="P-loop containing nucleoside triphosphate hydrolases"/>
    <property type="match status" value="1"/>
</dbReference>
<comment type="catalytic activity">
    <reaction evidence="7">
        <text>DNA(n) + a 2'-deoxyribonucleoside 5'-triphosphate = DNA(n+1) + diphosphate</text>
        <dbReference type="Rhea" id="RHEA:22508"/>
        <dbReference type="Rhea" id="RHEA-COMP:17339"/>
        <dbReference type="Rhea" id="RHEA-COMP:17340"/>
        <dbReference type="ChEBI" id="CHEBI:33019"/>
        <dbReference type="ChEBI" id="CHEBI:61560"/>
        <dbReference type="ChEBI" id="CHEBI:173112"/>
        <dbReference type="EC" id="2.7.7.7"/>
    </reaction>
</comment>
<comment type="similarity">
    <text evidence="6">Belongs to the DNA polymerase HolA subunit family.</text>
</comment>
<organism evidence="9 10">
    <name type="scientific">Thermovibrio guaymasensis</name>
    <dbReference type="NCBI Taxonomy" id="240167"/>
    <lineage>
        <taxon>Bacteria</taxon>
        <taxon>Pseudomonadati</taxon>
        <taxon>Aquificota</taxon>
        <taxon>Aquificia</taxon>
        <taxon>Desulfurobacteriales</taxon>
        <taxon>Desulfurobacteriaceae</taxon>
        <taxon>Thermovibrio</taxon>
    </lineage>
</organism>
<reference evidence="9 10" key="1">
    <citation type="submission" date="2018-10" db="EMBL/GenBank/DDBJ databases">
        <title>Genomic Encyclopedia of Type Strains, Phase IV (KMG-IV): sequencing the most valuable type-strain genomes for metagenomic binning, comparative biology and taxonomic classification.</title>
        <authorList>
            <person name="Goeker M."/>
        </authorList>
    </citation>
    <scope>NUCLEOTIDE SEQUENCE [LARGE SCALE GENOMIC DNA]</scope>
    <source>
        <strain evidence="9 10">DSM 15521</strain>
    </source>
</reference>
<evidence type="ECO:0000256" key="6">
    <source>
        <dbReference type="ARBA" id="ARBA00034754"/>
    </source>
</evidence>
<dbReference type="InterPro" id="IPR005790">
    <property type="entry name" value="DNA_polIII_delta"/>
</dbReference>
<evidence type="ECO:0000256" key="5">
    <source>
        <dbReference type="ARBA" id="ARBA00022932"/>
    </source>
</evidence>